<accession>A0A5P9P2C7</accession>
<dbReference type="EMBL" id="CP045488">
    <property type="protein sequence ID" value="QFU82283.1"/>
    <property type="molecule type" value="Genomic_DNA"/>
</dbReference>
<dbReference type="OrthoDB" id="185087at2157"/>
<dbReference type="InterPro" id="IPR007152">
    <property type="entry name" value="DUF354"/>
</dbReference>
<dbReference type="Pfam" id="PF04007">
    <property type="entry name" value="DUF354"/>
    <property type="match status" value="1"/>
</dbReference>
<evidence type="ECO:0000313" key="3">
    <source>
        <dbReference type="Proteomes" id="UP000326170"/>
    </source>
</evidence>
<evidence type="ECO:0000313" key="2">
    <source>
        <dbReference type="EMBL" id="QFU82283.1"/>
    </source>
</evidence>
<dbReference type="PANTHER" id="PTHR39662:SF1">
    <property type="entry name" value="DUF354 DOMAIN-CONTAINING PROTEIN"/>
    <property type="match status" value="1"/>
</dbReference>
<feature type="region of interest" description="Disordered" evidence="1">
    <location>
        <begin position="347"/>
        <end position="371"/>
    </location>
</feature>
<dbReference type="SUPFAM" id="SSF53756">
    <property type="entry name" value="UDP-Glycosyltransferase/glycogen phosphorylase"/>
    <property type="match status" value="1"/>
</dbReference>
<dbReference type="PANTHER" id="PTHR39662">
    <property type="entry name" value="DUF354 DOMAIN-CONTAINING PROTEIN-RELATED"/>
    <property type="match status" value="1"/>
</dbReference>
<evidence type="ECO:0000256" key="1">
    <source>
        <dbReference type="SAM" id="MobiDB-lite"/>
    </source>
</evidence>
<organism evidence="2 3">
    <name type="scientific">Natronorubrum aibiense</name>
    <dbReference type="NCBI Taxonomy" id="348826"/>
    <lineage>
        <taxon>Archaea</taxon>
        <taxon>Methanobacteriati</taxon>
        <taxon>Methanobacteriota</taxon>
        <taxon>Stenosarchaea group</taxon>
        <taxon>Halobacteria</taxon>
        <taxon>Halobacteriales</taxon>
        <taxon>Natrialbaceae</taxon>
        <taxon>Natronorubrum</taxon>
    </lineage>
</organism>
<dbReference type="Proteomes" id="UP000326170">
    <property type="component" value="Chromosome"/>
</dbReference>
<keyword evidence="3" id="KW-1185">Reference proteome</keyword>
<dbReference type="Gene3D" id="3.40.50.2000">
    <property type="entry name" value="Glycogen Phosphorylase B"/>
    <property type="match status" value="1"/>
</dbReference>
<feature type="compositionally biased region" description="Polar residues" evidence="1">
    <location>
        <begin position="352"/>
        <end position="371"/>
    </location>
</feature>
<dbReference type="KEGG" id="nas:GCU68_06930"/>
<dbReference type="GeneID" id="42300768"/>
<name>A0A5P9P2C7_9EURY</name>
<dbReference type="AlphaFoldDB" id="A0A5P9P2C7"/>
<gene>
    <name evidence="2" type="ORF">GCU68_06930</name>
</gene>
<reference evidence="2 3" key="1">
    <citation type="journal article" date="2007" name="Int. J. Syst. Evol. Microbiol.">
        <title>Natronorubrum sulfidifaciens sp. nov., an extremely haloalkaliphilic archaeon isolated from Aiding salt lake in Xin-Jiang, China.</title>
        <authorList>
            <person name="Cui H.L."/>
            <person name="Tohty D."/>
            <person name="Liu H.C."/>
            <person name="Liu S.J."/>
            <person name="Oren A."/>
            <person name="Zhou P.J."/>
        </authorList>
    </citation>
    <scope>NUCLEOTIDE SEQUENCE [LARGE SCALE GENOMIC DNA]</scope>
    <source>
        <strain evidence="2 3">7-3</strain>
    </source>
</reference>
<dbReference type="PIRSF" id="PIRSF005357">
    <property type="entry name" value="UCP005357"/>
    <property type="match status" value="1"/>
</dbReference>
<proteinExistence type="predicted"/>
<sequence length="371" mass="42390">MSDVLFTIQHPADVHLFRNAIQQLSEQHEVHVFVREKDVNIELLNRYDIKHEVLTTSTPGIVGTVKTQLIYEYKLFRRAMEIQPDVMCADGGIAISHISSVLDSTSLVFTDTEHVVDSALDRRHLIYNFADEVYTPDCYWLDLGANHFQYSGYHELAYLHPDRFEPDPSIRQQFEIDDDDVSIALLRLVSWEAFHDRGNSGLSEIGTVIDYLEDSGMEVFISSEGEIPGQYAHLEVDLPVDEIHHLMSEADLFVGESSTMASECAMLGTPAVFISSLQLGYLEELEHEYDLVVNLTPNEEQYLLNEVETILEKDDQYWETQRQRLLEDKIDTSNYIVERISRHLSTDHSTKTDSISAASKNSSGRQENNIE</sequence>
<dbReference type="RefSeq" id="WP_152940156.1">
    <property type="nucleotide sequence ID" value="NZ_CP045488.1"/>
</dbReference>
<protein>
    <submittedName>
        <fullName evidence="2">DUF354 domain-containing protein</fullName>
    </submittedName>
</protein>